<dbReference type="Proteomes" id="UP000231451">
    <property type="component" value="Unassembled WGS sequence"/>
</dbReference>
<dbReference type="PANTHER" id="PTHR30175">
    <property type="entry name" value="PHOSPHOTRANSFERASE SYSTEM TRANSPORT PROTEIN"/>
    <property type="match status" value="1"/>
</dbReference>
<evidence type="ECO:0000256" key="7">
    <source>
        <dbReference type="ARBA" id="ARBA00022989"/>
    </source>
</evidence>
<evidence type="ECO:0000313" key="12">
    <source>
        <dbReference type="Proteomes" id="UP000231451"/>
    </source>
</evidence>
<reference evidence="11 12" key="1">
    <citation type="submission" date="2017-10" db="EMBL/GenBank/DDBJ databases">
        <title>Draft genome sequences of strains TRE 1, TRE 9, TRE H and TRI 7, isolated from tamarins, belonging to four potential novel Bifidobacterium species.</title>
        <authorList>
            <person name="Mattarelli P."/>
            <person name="Modesto M."/>
            <person name="Puglisi E."/>
            <person name="Morelli L."/>
            <person name="Spezio C."/>
            <person name="Bonetti A."/>
            <person name="Sandri C."/>
        </authorList>
    </citation>
    <scope>NUCLEOTIDE SEQUENCE [LARGE SCALE GENOMIC DNA]</scope>
    <source>
        <strain evidence="12">TRI7</strain>
    </source>
</reference>
<evidence type="ECO:0000256" key="4">
    <source>
        <dbReference type="ARBA" id="ARBA00022597"/>
    </source>
</evidence>
<keyword evidence="8 9" id="KW-0472">Membrane</keyword>
<feature type="transmembrane region" description="Helical" evidence="9">
    <location>
        <begin position="78"/>
        <end position="99"/>
    </location>
</feature>
<feature type="transmembrane region" description="Helical" evidence="9">
    <location>
        <begin position="316"/>
        <end position="336"/>
    </location>
</feature>
<organism evidence="11 12">
    <name type="scientific">Bifidobacterium simiarum</name>
    <dbReference type="NCBI Taxonomy" id="2045441"/>
    <lineage>
        <taxon>Bacteria</taxon>
        <taxon>Bacillati</taxon>
        <taxon>Actinomycetota</taxon>
        <taxon>Actinomycetes</taxon>
        <taxon>Bifidobacteriales</taxon>
        <taxon>Bifidobacteriaceae</taxon>
        <taxon>Bifidobacterium</taxon>
    </lineage>
</organism>
<dbReference type="GO" id="GO:0008168">
    <property type="term" value="F:methyltransferase activity"/>
    <property type="evidence" value="ECO:0007669"/>
    <property type="project" value="UniProtKB-KW"/>
</dbReference>
<comment type="subcellular location">
    <subcellularLocation>
        <location evidence="1">Cell membrane</location>
        <topology evidence="1">Multi-pass membrane protein</topology>
    </subcellularLocation>
</comment>
<evidence type="ECO:0000313" key="11">
    <source>
        <dbReference type="EMBL" id="PJM75978.1"/>
    </source>
</evidence>
<dbReference type="GO" id="GO:0009401">
    <property type="term" value="P:phosphoenolpyruvate-dependent sugar phosphotransferase system"/>
    <property type="evidence" value="ECO:0007669"/>
    <property type="project" value="UniProtKB-KW"/>
</dbReference>
<dbReference type="GO" id="GO:0008982">
    <property type="term" value="F:protein-N(PI)-phosphohistidine-sugar phosphotransferase activity"/>
    <property type="evidence" value="ECO:0007669"/>
    <property type="project" value="InterPro"/>
</dbReference>
<evidence type="ECO:0000256" key="3">
    <source>
        <dbReference type="ARBA" id="ARBA00022475"/>
    </source>
</evidence>
<dbReference type="InterPro" id="IPR050558">
    <property type="entry name" value="PTS_Sugar-Specific_Components"/>
</dbReference>
<feature type="transmembrane region" description="Helical" evidence="9">
    <location>
        <begin position="34"/>
        <end position="58"/>
    </location>
</feature>
<dbReference type="PANTHER" id="PTHR30175:SF1">
    <property type="entry name" value="PTS SYSTEM ARBUTIN-, CELLOBIOSE-, AND SALICIN-SPECIFIC EIIBC COMPONENT-RELATED"/>
    <property type="match status" value="1"/>
</dbReference>
<evidence type="ECO:0000256" key="5">
    <source>
        <dbReference type="ARBA" id="ARBA00022683"/>
    </source>
</evidence>
<gene>
    <name evidence="11" type="ORF">CSQ87_00035</name>
</gene>
<sequence length="384" mass="39109">MSAAIDLHSAESADSASAGISEVVGAKTDGRKGLLAVIIDGISGIFLPIVNLLSAAGIMKGLLVILSGTGLLEQASGTYLVCDAMASSLFTFLPVFLAYTAAKQFGANPFTAVVVAGVMLYPNLVAVQSAGTTVTFLGLPILGVKYQSSVIPIIMAVGLLVFVERGLDRILPAMVRGFLTPMIAIVVVSMVTLFAFGPFGKVVGDGLAAGYEWVYALSPIVAGLLLGGAVQPMVIFGFHWSLILIGMNNIAVSGHDTVLALMGPAVFAQAGAALAVMVKSHDAAFRSTCASAGLSALFGITEPAMFGVNLPRKKPMIAVCAGGAIGGALAGFSGAQASAFAFPSLAALPIFVGDGFVVYLISCLLGLAVAFSLALILKFEVDIN</sequence>
<feature type="transmembrane region" description="Helical" evidence="9">
    <location>
        <begin position="284"/>
        <end position="304"/>
    </location>
</feature>
<feature type="transmembrane region" description="Helical" evidence="9">
    <location>
        <begin position="175"/>
        <end position="196"/>
    </location>
</feature>
<evidence type="ECO:0000256" key="9">
    <source>
        <dbReference type="SAM" id="Phobius"/>
    </source>
</evidence>
<dbReference type="InterPro" id="IPR003352">
    <property type="entry name" value="PTS_EIIC"/>
</dbReference>
<dbReference type="GO" id="GO:0032259">
    <property type="term" value="P:methylation"/>
    <property type="evidence" value="ECO:0007669"/>
    <property type="project" value="UniProtKB-KW"/>
</dbReference>
<evidence type="ECO:0000256" key="2">
    <source>
        <dbReference type="ARBA" id="ARBA00022448"/>
    </source>
</evidence>
<evidence type="ECO:0000259" key="10">
    <source>
        <dbReference type="PROSITE" id="PS51103"/>
    </source>
</evidence>
<proteinExistence type="predicted"/>
<keyword evidence="3" id="KW-1003">Cell membrane</keyword>
<dbReference type="GO" id="GO:0015771">
    <property type="term" value="P:trehalose transport"/>
    <property type="evidence" value="ECO:0007669"/>
    <property type="project" value="TreeGrafter"/>
</dbReference>
<protein>
    <submittedName>
        <fullName evidence="11">Protein-L-isoaspartate O-methyltransferase</fullName>
    </submittedName>
</protein>
<keyword evidence="6 9" id="KW-0812">Transmembrane</keyword>
<keyword evidence="4" id="KW-0762">Sugar transport</keyword>
<keyword evidence="11" id="KW-0808">Transferase</keyword>
<dbReference type="PROSITE" id="PS51103">
    <property type="entry name" value="PTS_EIIC_TYPE_1"/>
    <property type="match status" value="1"/>
</dbReference>
<feature type="transmembrane region" description="Helical" evidence="9">
    <location>
        <begin position="216"/>
        <end position="245"/>
    </location>
</feature>
<feature type="transmembrane region" description="Helical" evidence="9">
    <location>
        <begin position="257"/>
        <end position="278"/>
    </location>
</feature>
<keyword evidence="2" id="KW-0813">Transport</keyword>
<accession>A0A2M9HGM6</accession>
<dbReference type="RefSeq" id="WP_100511813.1">
    <property type="nucleotide sequence ID" value="NZ_PEBK01000001.1"/>
</dbReference>
<dbReference type="OrthoDB" id="9797715at2"/>
<dbReference type="GO" id="GO:0090589">
    <property type="term" value="F:protein-phosphocysteine-trehalose phosphotransferase system transporter activity"/>
    <property type="evidence" value="ECO:0007669"/>
    <property type="project" value="TreeGrafter"/>
</dbReference>
<evidence type="ECO:0000256" key="1">
    <source>
        <dbReference type="ARBA" id="ARBA00004651"/>
    </source>
</evidence>
<keyword evidence="11" id="KW-0489">Methyltransferase</keyword>
<dbReference type="InterPro" id="IPR013013">
    <property type="entry name" value="PTS_EIIC_1"/>
</dbReference>
<evidence type="ECO:0000256" key="8">
    <source>
        <dbReference type="ARBA" id="ARBA00023136"/>
    </source>
</evidence>
<feature type="domain" description="PTS EIIC type-1" evidence="10">
    <location>
        <begin position="40"/>
        <end position="384"/>
    </location>
</feature>
<name>A0A2M9HGM6_9BIFI</name>
<dbReference type="Pfam" id="PF02378">
    <property type="entry name" value="PTS_EIIC"/>
    <property type="match status" value="1"/>
</dbReference>
<evidence type="ECO:0000256" key="6">
    <source>
        <dbReference type="ARBA" id="ARBA00022692"/>
    </source>
</evidence>
<dbReference type="AlphaFoldDB" id="A0A2M9HGM6"/>
<comment type="caution">
    <text evidence="11">The sequence shown here is derived from an EMBL/GenBank/DDBJ whole genome shotgun (WGS) entry which is preliminary data.</text>
</comment>
<feature type="transmembrane region" description="Helical" evidence="9">
    <location>
        <begin position="144"/>
        <end position="163"/>
    </location>
</feature>
<keyword evidence="5" id="KW-0598">Phosphotransferase system</keyword>
<feature type="transmembrane region" description="Helical" evidence="9">
    <location>
        <begin position="106"/>
        <end position="124"/>
    </location>
</feature>
<dbReference type="GO" id="GO:0005886">
    <property type="term" value="C:plasma membrane"/>
    <property type="evidence" value="ECO:0007669"/>
    <property type="project" value="UniProtKB-SubCell"/>
</dbReference>
<keyword evidence="12" id="KW-1185">Reference proteome</keyword>
<keyword evidence="7 9" id="KW-1133">Transmembrane helix</keyword>
<feature type="transmembrane region" description="Helical" evidence="9">
    <location>
        <begin position="356"/>
        <end position="377"/>
    </location>
</feature>
<dbReference type="EMBL" id="PEBK01000001">
    <property type="protein sequence ID" value="PJM75978.1"/>
    <property type="molecule type" value="Genomic_DNA"/>
</dbReference>